<evidence type="ECO:0000313" key="14">
    <source>
        <dbReference type="EMBL" id="KAJ8299451.1"/>
    </source>
</evidence>
<feature type="binding site" evidence="8">
    <location>
        <position position="33"/>
    </location>
    <ligand>
        <name>Zn(2+)</name>
        <dbReference type="ChEBI" id="CHEBI:29105"/>
        <note>catalytic</note>
    </ligand>
</feature>
<feature type="active site" evidence="8">
    <location>
        <position position="34"/>
    </location>
</feature>
<evidence type="ECO:0000256" key="5">
    <source>
        <dbReference type="ARBA" id="ARBA00023049"/>
    </source>
</evidence>
<feature type="domain" description="EGF-like" evidence="11">
    <location>
        <begin position="115"/>
        <end position="153"/>
    </location>
</feature>
<feature type="disulfide bond" evidence="7">
    <location>
        <begin position="594"/>
        <end position="603"/>
    </location>
</feature>
<dbReference type="SUPFAM" id="SSF55486">
    <property type="entry name" value="Metalloproteases ('zincins'), catalytic domain"/>
    <property type="match status" value="2"/>
</dbReference>
<dbReference type="Gene3D" id="2.60.120.200">
    <property type="match status" value="2"/>
</dbReference>
<dbReference type="PROSITE" id="PS50060">
    <property type="entry name" value="MAM_2"/>
    <property type="match status" value="2"/>
</dbReference>
<keyword evidence="5 8" id="KW-0482">Metalloprotease</keyword>
<dbReference type="SMART" id="SM00042">
    <property type="entry name" value="CUB"/>
    <property type="match status" value="2"/>
</dbReference>
<dbReference type="Gene3D" id="3.40.390.10">
    <property type="entry name" value="Collagenase (Catalytic Domain)"/>
    <property type="match status" value="2"/>
</dbReference>
<feature type="disulfide bond" evidence="7">
    <location>
        <begin position="571"/>
        <end position="581"/>
    </location>
</feature>
<keyword evidence="1 8" id="KW-0645">Protease</keyword>
<feature type="domain" description="Peptidase M12A" evidence="13">
    <location>
        <begin position="1"/>
        <end position="120"/>
    </location>
</feature>
<proteinExistence type="predicted"/>
<feature type="disulfide bond" evidence="7">
    <location>
        <begin position="426"/>
        <end position="435"/>
    </location>
</feature>
<evidence type="ECO:0000256" key="4">
    <source>
        <dbReference type="ARBA" id="ARBA00022833"/>
    </source>
</evidence>
<dbReference type="PROSITE" id="PS00022">
    <property type="entry name" value="EGF_1"/>
    <property type="match status" value="3"/>
</dbReference>
<protein>
    <recommendedName>
        <fullName evidence="9">Metalloendopeptidase</fullName>
        <ecNumber evidence="9">3.4.24.-</ecNumber>
    </recommendedName>
</protein>
<comment type="cofactor">
    <cofactor evidence="8 9">
        <name>Zn(2+)</name>
        <dbReference type="ChEBI" id="CHEBI:29105"/>
    </cofactor>
    <text evidence="8 9">Binds 1 zinc ion per subunit.</text>
</comment>
<dbReference type="InterPro" id="IPR006026">
    <property type="entry name" value="Peptidase_Metallo"/>
</dbReference>
<dbReference type="Pfam" id="PF01400">
    <property type="entry name" value="Astacin"/>
    <property type="match status" value="2"/>
</dbReference>
<name>A0ABQ9E1U7_TEGGR</name>
<accession>A0ABQ9E1U7</accession>
<dbReference type="CDD" id="cd00041">
    <property type="entry name" value="CUB"/>
    <property type="match status" value="1"/>
</dbReference>
<feature type="domain" description="Peptidase M12A" evidence="13">
    <location>
        <begin position="250"/>
        <end position="403"/>
    </location>
</feature>
<feature type="domain" description="EGF-like" evidence="11">
    <location>
        <begin position="567"/>
        <end position="604"/>
    </location>
</feature>
<dbReference type="Pfam" id="PF00629">
    <property type="entry name" value="MAM"/>
    <property type="match status" value="1"/>
</dbReference>
<sequence>MGLERFFEILTRMKSTIMKINTYLFFQLDTVIHEMCHAIGMVHEQSRSDRDKYVKIITENIRSDYIYNLRKHKTYDLDAYDYESVMQYGLKDQDLEFLADAANGLTFYDAQDINHFYECAKACKNPPKCENGGYVNHVCKCSCPSGLTGERCESVITDNDCGGIVEIGIGDEKVITSPNYPENYPTGKRCKWLIKGPVAKERCLSFHYFMYGKTVKTLNVYKKDATVENSTKLVWTKSGDQGQKWICANITISSNSDLKVDIAIHEMCHAIGMAHEQSRSDRDDYVTIMWENMGGKNGNFNKGNTYDVNEYDYESVMQYGLWVSKIIAKKILNQRYINTLCHWERVFARSYLTFNFYDVINAFSQNGKQVIHFKDKNLEFLAYAGDGLTFYDAEDINVNYECTKTCNNPPKCEHGGYVNHMCKCTCPTGITGQRCETIITDNGCGGIVEVGLGGEQVITSPNYPENYNTGTLCRWLVQGPPGWYIKLTVEHLHLPDDGMALNRCYHWLEIRYNLLGQKGIKRCGDMVGHTYVTTKDELSNEMLIIFDSKFANDKAARKGFRLLVEPVGRGCRIDPCVYGVCKESTIDCNYKCICNRGFSGKHCDELIDDTNLECSFDYHTKCFMVNSLADDFQWALNSGPTSTLGTGPDRAYRGTNYMYAEMSLPRKEGDKAVLVSNLKFPGMNFSCNYELKRNRCFVKYHPINLTSCVINISQKYLFNFYVLYELLIDKVISQTKWLRKLHFNFRNLLKSFIIRKERCLSFYYYMFGKTVKTLNVYVEDAAVTNSTTLIWTKSGNQGSRWIRANVSIDEYTDLKLFVFYHIPQKF</sequence>
<dbReference type="SMART" id="SM00235">
    <property type="entry name" value="ZnMc"/>
    <property type="match status" value="1"/>
</dbReference>
<evidence type="ECO:0000256" key="7">
    <source>
        <dbReference type="PROSITE-ProRule" id="PRU00076"/>
    </source>
</evidence>
<feature type="disulfide bond" evidence="7">
    <location>
        <begin position="119"/>
        <end position="129"/>
    </location>
</feature>
<dbReference type="PROSITE" id="PS50026">
    <property type="entry name" value="EGF_3"/>
    <property type="match status" value="3"/>
</dbReference>
<dbReference type="Gene3D" id="2.60.120.290">
    <property type="entry name" value="Spermadhesin, CUB domain"/>
    <property type="match status" value="1"/>
</dbReference>
<dbReference type="PANTHER" id="PTHR10127:SF850">
    <property type="entry name" value="METALLOENDOPEPTIDASE"/>
    <property type="match status" value="1"/>
</dbReference>
<dbReference type="CDD" id="cd00054">
    <property type="entry name" value="EGF_CA"/>
    <property type="match status" value="1"/>
</dbReference>
<dbReference type="InterPro" id="IPR035914">
    <property type="entry name" value="Sperma_CUB_dom_sf"/>
</dbReference>
<dbReference type="InterPro" id="IPR024079">
    <property type="entry name" value="MetalloPept_cat_dom_sf"/>
</dbReference>
<feature type="active site" evidence="8">
    <location>
        <position position="266"/>
    </location>
</feature>
<dbReference type="InterPro" id="IPR000998">
    <property type="entry name" value="MAM_dom"/>
</dbReference>
<dbReference type="PANTHER" id="PTHR10127">
    <property type="entry name" value="DISCOIDIN, CUB, EGF, LAMININ , AND ZINC METALLOPROTEASE DOMAIN CONTAINING"/>
    <property type="match status" value="1"/>
</dbReference>
<dbReference type="InterPro" id="IPR013320">
    <property type="entry name" value="ConA-like_dom_sf"/>
</dbReference>
<evidence type="ECO:0000259" key="11">
    <source>
        <dbReference type="PROSITE" id="PS50026"/>
    </source>
</evidence>
<keyword evidence="7" id="KW-0245">EGF-like domain</keyword>
<reference evidence="14 15" key="1">
    <citation type="submission" date="2022-12" db="EMBL/GenBank/DDBJ databases">
        <title>Chromosome-level genome of Tegillarca granosa.</title>
        <authorList>
            <person name="Kim J."/>
        </authorList>
    </citation>
    <scope>NUCLEOTIDE SEQUENCE [LARGE SCALE GENOMIC DNA]</scope>
    <source>
        <strain evidence="14">Teg-2019</strain>
        <tissue evidence="14">Adductor muscle</tissue>
    </source>
</reference>
<evidence type="ECO:0000256" key="1">
    <source>
        <dbReference type="ARBA" id="ARBA00022670"/>
    </source>
</evidence>
<feature type="domain" description="EGF-like" evidence="11">
    <location>
        <begin position="398"/>
        <end position="436"/>
    </location>
</feature>
<dbReference type="SUPFAM" id="SSF49899">
    <property type="entry name" value="Concanavalin A-like lectins/glucanases"/>
    <property type="match status" value="3"/>
</dbReference>
<dbReference type="CDD" id="cd06263">
    <property type="entry name" value="MAM"/>
    <property type="match status" value="1"/>
</dbReference>
<comment type="caution">
    <text evidence="14">The sequence shown here is derived from an EMBL/GenBank/DDBJ whole genome shotgun (WGS) entry which is preliminary data.</text>
</comment>
<feature type="domain" description="MAM" evidence="12">
    <location>
        <begin position="197"/>
        <end position="260"/>
    </location>
</feature>
<evidence type="ECO:0000259" key="13">
    <source>
        <dbReference type="PROSITE" id="PS51864"/>
    </source>
</evidence>
<keyword evidence="15" id="KW-1185">Reference proteome</keyword>
<evidence type="ECO:0000259" key="10">
    <source>
        <dbReference type="PROSITE" id="PS01180"/>
    </source>
</evidence>
<feature type="disulfide bond" evidence="7">
    <location>
        <begin position="143"/>
        <end position="152"/>
    </location>
</feature>
<keyword evidence="2 8" id="KW-0479">Metal-binding</keyword>
<feature type="binding site" evidence="8">
    <location>
        <position position="275"/>
    </location>
    <ligand>
        <name>Zn(2+)</name>
        <dbReference type="ChEBI" id="CHEBI:29105"/>
        <note>catalytic</note>
    </ligand>
</feature>
<feature type="domain" description="CUB" evidence="10">
    <location>
        <begin position="444"/>
        <end position="567"/>
    </location>
</feature>
<dbReference type="InterPro" id="IPR001506">
    <property type="entry name" value="Peptidase_M12A"/>
</dbReference>
<gene>
    <name evidence="14" type="ORF">KUTeg_023511</name>
</gene>
<evidence type="ECO:0000256" key="9">
    <source>
        <dbReference type="RuleBase" id="RU361183"/>
    </source>
</evidence>
<dbReference type="SMART" id="SM00181">
    <property type="entry name" value="EGF"/>
    <property type="match status" value="3"/>
</dbReference>
<dbReference type="EMBL" id="JARBDR010000921">
    <property type="protein sequence ID" value="KAJ8299451.1"/>
    <property type="molecule type" value="Genomic_DNA"/>
</dbReference>
<dbReference type="Proteomes" id="UP001217089">
    <property type="component" value="Unassembled WGS sequence"/>
</dbReference>
<evidence type="ECO:0000256" key="2">
    <source>
        <dbReference type="ARBA" id="ARBA00022723"/>
    </source>
</evidence>
<evidence type="ECO:0000256" key="8">
    <source>
        <dbReference type="PROSITE-ProRule" id="PRU01211"/>
    </source>
</evidence>
<feature type="domain" description="MAM" evidence="12">
    <location>
        <begin position="612"/>
        <end position="826"/>
    </location>
</feature>
<feature type="domain" description="CUB" evidence="10">
    <location>
        <begin position="161"/>
        <end position="197"/>
    </location>
</feature>
<feature type="binding site" evidence="8">
    <location>
        <position position="265"/>
    </location>
    <ligand>
        <name>Zn(2+)</name>
        <dbReference type="ChEBI" id="CHEBI:29105"/>
        <note>catalytic</note>
    </ligand>
</feature>
<feature type="binding site" evidence="8">
    <location>
        <position position="43"/>
    </location>
    <ligand>
        <name>Zn(2+)</name>
        <dbReference type="ChEBI" id="CHEBI:29105"/>
        <note>catalytic</note>
    </ligand>
</feature>
<keyword evidence="6 7" id="KW-1015">Disulfide bond</keyword>
<keyword evidence="4 8" id="KW-0862">Zinc</keyword>
<evidence type="ECO:0000259" key="12">
    <source>
        <dbReference type="PROSITE" id="PS50060"/>
    </source>
</evidence>
<feature type="disulfide bond" evidence="7">
    <location>
        <begin position="402"/>
        <end position="412"/>
    </location>
</feature>
<dbReference type="InterPro" id="IPR000742">
    <property type="entry name" value="EGF"/>
</dbReference>
<evidence type="ECO:0000256" key="6">
    <source>
        <dbReference type="ARBA" id="ARBA00023157"/>
    </source>
</evidence>
<dbReference type="Pfam" id="PF00431">
    <property type="entry name" value="CUB"/>
    <property type="match status" value="2"/>
</dbReference>
<dbReference type="SUPFAM" id="SSF49854">
    <property type="entry name" value="Spermadhesin, CUB domain"/>
    <property type="match status" value="1"/>
</dbReference>
<dbReference type="PROSITE" id="PS01186">
    <property type="entry name" value="EGF_2"/>
    <property type="match status" value="1"/>
</dbReference>
<evidence type="ECO:0000256" key="3">
    <source>
        <dbReference type="ARBA" id="ARBA00022801"/>
    </source>
</evidence>
<dbReference type="PROSITE" id="PS01180">
    <property type="entry name" value="CUB"/>
    <property type="match status" value="2"/>
</dbReference>
<feature type="binding site" evidence="8">
    <location>
        <position position="269"/>
    </location>
    <ligand>
        <name>Zn(2+)</name>
        <dbReference type="ChEBI" id="CHEBI:29105"/>
        <note>catalytic</note>
    </ligand>
</feature>
<dbReference type="PROSITE" id="PS51864">
    <property type="entry name" value="ASTACIN"/>
    <property type="match status" value="2"/>
</dbReference>
<dbReference type="EC" id="3.4.24.-" evidence="9"/>
<keyword evidence="3 8" id="KW-0378">Hydrolase</keyword>
<dbReference type="InterPro" id="IPR000859">
    <property type="entry name" value="CUB_dom"/>
</dbReference>
<feature type="binding site" evidence="8">
    <location>
        <position position="37"/>
    </location>
    <ligand>
        <name>Zn(2+)</name>
        <dbReference type="ChEBI" id="CHEBI:29105"/>
        <note>catalytic</note>
    </ligand>
</feature>
<comment type="caution">
    <text evidence="7">Lacks conserved residue(s) required for the propagation of feature annotation.</text>
</comment>
<organism evidence="14 15">
    <name type="scientific">Tegillarca granosa</name>
    <name type="common">Malaysian cockle</name>
    <name type="synonym">Anadara granosa</name>
    <dbReference type="NCBI Taxonomy" id="220873"/>
    <lineage>
        <taxon>Eukaryota</taxon>
        <taxon>Metazoa</taxon>
        <taxon>Spiralia</taxon>
        <taxon>Lophotrochozoa</taxon>
        <taxon>Mollusca</taxon>
        <taxon>Bivalvia</taxon>
        <taxon>Autobranchia</taxon>
        <taxon>Pteriomorphia</taxon>
        <taxon>Arcoida</taxon>
        <taxon>Arcoidea</taxon>
        <taxon>Arcidae</taxon>
        <taxon>Tegillarca</taxon>
    </lineage>
</organism>
<evidence type="ECO:0000313" key="15">
    <source>
        <dbReference type="Proteomes" id="UP001217089"/>
    </source>
</evidence>
<dbReference type="PRINTS" id="PR00480">
    <property type="entry name" value="ASTACIN"/>
</dbReference>